<dbReference type="RefSeq" id="XP_002644261.1">
    <property type="nucleotide sequence ID" value="XM_002644215.1"/>
</dbReference>
<keyword evidence="1" id="KW-0732">Signal</keyword>
<keyword evidence="3" id="KW-1185">Reference proteome</keyword>
<evidence type="ECO:0000313" key="4">
    <source>
        <dbReference type="WormBase" id="CBG14018"/>
    </source>
</evidence>
<dbReference type="GeneID" id="8586256"/>
<accession>A8XJ74</accession>
<gene>
    <name evidence="2 4" type="ORF">CBG14018</name>
    <name evidence="2" type="ORF">CBG_14018</name>
</gene>
<reference evidence="2 3" key="2">
    <citation type="journal article" date="2011" name="PLoS Genet.">
        <title>Caenorhabditis briggsae recombinant inbred line genotypes reveal inter-strain incompatibility and the evolution of recombination.</title>
        <authorList>
            <person name="Ross J.A."/>
            <person name="Koboldt D.C."/>
            <person name="Staisch J.E."/>
            <person name="Chamberlin H.M."/>
            <person name="Gupta B.P."/>
            <person name="Miller R.D."/>
            <person name="Baird S.E."/>
            <person name="Haag E.S."/>
        </authorList>
    </citation>
    <scope>NUCLEOTIDE SEQUENCE [LARGE SCALE GENOMIC DNA]</scope>
    <source>
        <strain evidence="2 3">AF16</strain>
    </source>
</reference>
<dbReference type="InParanoid" id="A8XJ74"/>
<evidence type="ECO:0000313" key="3">
    <source>
        <dbReference type="Proteomes" id="UP000008549"/>
    </source>
</evidence>
<dbReference type="EMBL" id="HE600983">
    <property type="protein sequence ID" value="CAP32699.1"/>
    <property type="molecule type" value="Genomic_DNA"/>
</dbReference>
<dbReference type="AlphaFoldDB" id="A8XJ74"/>
<name>A8XJ74_CAEBR</name>
<sequence length="348" mass="40239">MKPILLLLVMTVSLAVANEDYSIEALRNDTSPDKVIILYNGTFTCANTPFCAMATYHRATRDNFMNALDPIEILKFSCTNKNEMHHQKVVELPRNGSQWNTMNEVHINIYTNCHKIDQRFSSLQRLPGPDGLALFDTFSYNMNLTKFEKNYSSPQRFKDAFIRSNSGELDENFDQWIDGKNPNMSNLTYQYHLVYVGLSCIRTNQLHHQAMALVEGGDEQIHVGSPLWKLKTIFSSGTALYTTCEAVLSTDDLKFQDVSMNWYETWFNYPWNCLTYHFQLGRDVTPHERLFRDRFVYWEPVKKGCQPQVCIAAGTKRTDVCENNEEKTCSPMDIYEFFDWAQGPIVVS</sequence>
<feature type="chain" id="PRO_5002732392" evidence="1">
    <location>
        <begin position="18"/>
        <end position="348"/>
    </location>
</feature>
<feature type="signal peptide" evidence="1">
    <location>
        <begin position="1"/>
        <end position="17"/>
    </location>
</feature>
<reference evidence="2 3" key="1">
    <citation type="journal article" date="2003" name="PLoS Biol.">
        <title>The genome sequence of Caenorhabditis briggsae: a platform for comparative genomics.</title>
        <authorList>
            <person name="Stein L.D."/>
            <person name="Bao Z."/>
            <person name="Blasiar D."/>
            <person name="Blumenthal T."/>
            <person name="Brent M.R."/>
            <person name="Chen N."/>
            <person name="Chinwalla A."/>
            <person name="Clarke L."/>
            <person name="Clee C."/>
            <person name="Coghlan A."/>
            <person name="Coulson A."/>
            <person name="D'Eustachio P."/>
            <person name="Fitch D.H."/>
            <person name="Fulton L.A."/>
            <person name="Fulton R.E."/>
            <person name="Griffiths-Jones S."/>
            <person name="Harris T.W."/>
            <person name="Hillier L.W."/>
            <person name="Kamath R."/>
            <person name="Kuwabara P.E."/>
            <person name="Mardis E.R."/>
            <person name="Marra M.A."/>
            <person name="Miner T.L."/>
            <person name="Minx P."/>
            <person name="Mullikin J.C."/>
            <person name="Plumb R.W."/>
            <person name="Rogers J."/>
            <person name="Schein J.E."/>
            <person name="Sohrmann M."/>
            <person name="Spieth J."/>
            <person name="Stajich J.E."/>
            <person name="Wei C."/>
            <person name="Willey D."/>
            <person name="Wilson R.K."/>
            <person name="Durbin R."/>
            <person name="Waterston R.H."/>
        </authorList>
    </citation>
    <scope>NUCLEOTIDE SEQUENCE [LARGE SCALE GENOMIC DNA]</scope>
    <source>
        <strain evidence="2 3">AF16</strain>
    </source>
</reference>
<dbReference type="PANTHER" id="PTHR21479:SF30">
    <property type="entry name" value="TRANSTHYRETIN-LIKE FAMILY PROTEIN"/>
    <property type="match status" value="1"/>
</dbReference>
<dbReference type="HOGENOM" id="CLU_797491_0_0_1"/>
<dbReference type="Proteomes" id="UP000008549">
    <property type="component" value="Unassembled WGS sequence"/>
</dbReference>
<proteinExistence type="predicted"/>
<dbReference type="WormBase" id="CBG14018">
    <property type="protein sequence ID" value="CBP42920"/>
    <property type="gene ID" value="WBGene00034669"/>
</dbReference>
<dbReference type="CTD" id="8586256"/>
<dbReference type="PANTHER" id="PTHR21479">
    <property type="match status" value="1"/>
</dbReference>
<organism evidence="2 3">
    <name type="scientific">Caenorhabditis briggsae</name>
    <dbReference type="NCBI Taxonomy" id="6238"/>
    <lineage>
        <taxon>Eukaryota</taxon>
        <taxon>Metazoa</taxon>
        <taxon>Ecdysozoa</taxon>
        <taxon>Nematoda</taxon>
        <taxon>Chromadorea</taxon>
        <taxon>Rhabditida</taxon>
        <taxon>Rhabditina</taxon>
        <taxon>Rhabditomorpha</taxon>
        <taxon>Rhabditoidea</taxon>
        <taxon>Rhabditidae</taxon>
        <taxon>Peloderinae</taxon>
        <taxon>Caenorhabditis</taxon>
    </lineage>
</organism>
<evidence type="ECO:0000256" key="1">
    <source>
        <dbReference type="SAM" id="SignalP"/>
    </source>
</evidence>
<dbReference type="KEGG" id="cbr:CBG_14018"/>
<evidence type="ECO:0000313" key="2">
    <source>
        <dbReference type="EMBL" id="CAP32699.1"/>
    </source>
</evidence>
<protein>
    <submittedName>
        <fullName evidence="2">Protein CBG14018</fullName>
    </submittedName>
</protein>